<dbReference type="InterPro" id="IPR025736">
    <property type="entry name" value="PucR_C-HTH_dom"/>
</dbReference>
<dbReference type="PANTHER" id="PTHR33744">
    <property type="entry name" value="CARBOHYDRATE DIACID REGULATOR"/>
    <property type="match status" value="1"/>
</dbReference>
<dbReference type="Gene3D" id="1.10.10.2840">
    <property type="entry name" value="PucR C-terminal helix-turn-helix domain"/>
    <property type="match status" value="1"/>
</dbReference>
<dbReference type="EMBL" id="JAMPKX010000011">
    <property type="protein sequence ID" value="MEP0949310.1"/>
    <property type="molecule type" value="Genomic_DNA"/>
</dbReference>
<sequence length="394" mass="43528">MSKTFEHVAHVVAKQLSSLLQTAVFVSDSNQNLVASRQFHRHHRFDSKSHRDRASSDRYLSLPLYVHDQVGEVRIEQGMDGEVLSPKHARAFLDLLVSQLAAATFPQQQVYKNQVISNLLKGRITEEDTVLQQASLLGIDLTPPRAVILVDATDAMLSMSRAIDAANSSQQRCSQAIVNSIVTFFNLPDETICADLGGGQFAVLKASDSKNLSPWAGHDTATHGDSLGCSWTNLEALKRAGDALLMRLREETGTTLSVGIGRYHPGLLGLARSYQDAQVALRLGRQFDGHNRVYCLDDLGIAAFACVADERTKVDLALHLLSPLDNEPELINTLKVFFSEDCAPITTAKRLCIHRNTLTYRLEKITSLTGLDPRRFDEAVQIRLALLLQEFQGI</sequence>
<evidence type="ECO:0000259" key="2">
    <source>
        <dbReference type="Pfam" id="PF13556"/>
    </source>
</evidence>
<proteinExistence type="inferred from homology"/>
<evidence type="ECO:0000256" key="1">
    <source>
        <dbReference type="ARBA" id="ARBA00006754"/>
    </source>
</evidence>
<feature type="domain" description="CdaR GGDEF-like" evidence="3">
    <location>
        <begin position="122"/>
        <end position="283"/>
    </location>
</feature>
<dbReference type="InterPro" id="IPR051448">
    <property type="entry name" value="CdaR-like_regulators"/>
</dbReference>
<feature type="domain" description="PucR C-terminal helix-turn-helix" evidence="2">
    <location>
        <begin position="330"/>
        <end position="387"/>
    </location>
</feature>
<organism evidence="4 5">
    <name type="scientific">Leptolyngbya subtilissima DQ-A4</name>
    <dbReference type="NCBI Taxonomy" id="2933933"/>
    <lineage>
        <taxon>Bacteria</taxon>
        <taxon>Bacillati</taxon>
        <taxon>Cyanobacteriota</taxon>
        <taxon>Cyanophyceae</taxon>
        <taxon>Leptolyngbyales</taxon>
        <taxon>Leptolyngbyaceae</taxon>
        <taxon>Leptolyngbya group</taxon>
        <taxon>Leptolyngbya</taxon>
    </lineage>
</organism>
<dbReference type="Pfam" id="PF17853">
    <property type="entry name" value="GGDEF_2"/>
    <property type="match status" value="1"/>
</dbReference>
<comment type="caution">
    <text evidence="4">The sequence shown here is derived from an EMBL/GenBank/DDBJ whole genome shotgun (WGS) entry which is preliminary data.</text>
</comment>
<protein>
    <submittedName>
        <fullName evidence="4">Helix-turn-helix domain-containing protein</fullName>
    </submittedName>
</protein>
<dbReference type="Pfam" id="PF13556">
    <property type="entry name" value="HTH_30"/>
    <property type="match status" value="1"/>
</dbReference>
<keyword evidence="5" id="KW-1185">Reference proteome</keyword>
<dbReference type="Proteomes" id="UP001482513">
    <property type="component" value="Unassembled WGS sequence"/>
</dbReference>
<dbReference type="InterPro" id="IPR042070">
    <property type="entry name" value="PucR_C-HTH_sf"/>
</dbReference>
<reference evidence="4 5" key="1">
    <citation type="submission" date="2022-04" db="EMBL/GenBank/DDBJ databases">
        <title>Positive selection, recombination, and allopatry shape intraspecific diversity of widespread and dominant cyanobacteria.</title>
        <authorList>
            <person name="Wei J."/>
            <person name="Shu W."/>
            <person name="Hu C."/>
        </authorList>
    </citation>
    <scope>NUCLEOTIDE SEQUENCE [LARGE SCALE GENOMIC DNA]</scope>
    <source>
        <strain evidence="4 5">DQ-A4</strain>
    </source>
</reference>
<evidence type="ECO:0000313" key="5">
    <source>
        <dbReference type="Proteomes" id="UP001482513"/>
    </source>
</evidence>
<comment type="similarity">
    <text evidence="1">Belongs to the CdaR family.</text>
</comment>
<name>A0ABV0K9S1_9CYAN</name>
<gene>
    <name evidence="4" type="ORF">NC992_20690</name>
</gene>
<accession>A0ABV0K9S1</accession>
<evidence type="ECO:0000259" key="3">
    <source>
        <dbReference type="Pfam" id="PF17853"/>
    </source>
</evidence>
<dbReference type="InterPro" id="IPR041522">
    <property type="entry name" value="CdaR_GGDEF"/>
</dbReference>
<evidence type="ECO:0000313" key="4">
    <source>
        <dbReference type="EMBL" id="MEP0949310.1"/>
    </source>
</evidence>
<dbReference type="RefSeq" id="WP_313887273.1">
    <property type="nucleotide sequence ID" value="NZ_JAMPKX010000011.1"/>
</dbReference>